<feature type="region of interest" description="Disordered" evidence="2">
    <location>
        <begin position="247"/>
        <end position="272"/>
    </location>
</feature>
<keyword evidence="4" id="KW-1185">Reference proteome</keyword>
<reference evidence="3 4" key="1">
    <citation type="submission" date="2019-05" db="EMBL/GenBank/DDBJ databases">
        <title>Another draft genome of Portunus trituberculatus and its Hox gene families provides insights of decapod evolution.</title>
        <authorList>
            <person name="Jeong J.-H."/>
            <person name="Song I."/>
            <person name="Kim S."/>
            <person name="Choi T."/>
            <person name="Kim D."/>
            <person name="Ryu S."/>
            <person name="Kim W."/>
        </authorList>
    </citation>
    <scope>NUCLEOTIDE SEQUENCE [LARGE SCALE GENOMIC DNA]</scope>
    <source>
        <tissue evidence="3">Muscle</tissue>
    </source>
</reference>
<dbReference type="Proteomes" id="UP000324222">
    <property type="component" value="Unassembled WGS sequence"/>
</dbReference>
<dbReference type="PANTHER" id="PTHR12756">
    <property type="entry name" value="CYTOSOLIC CARBOXYPEPTIDASE"/>
    <property type="match status" value="1"/>
</dbReference>
<evidence type="ECO:0000313" key="3">
    <source>
        <dbReference type="EMBL" id="MPC34765.1"/>
    </source>
</evidence>
<dbReference type="PANTHER" id="PTHR12756:SF45">
    <property type="entry name" value="CYTOSOLIC CARBOXYPEPTIDASE NNA1"/>
    <property type="match status" value="1"/>
</dbReference>
<evidence type="ECO:0000256" key="2">
    <source>
        <dbReference type="SAM" id="MobiDB-lite"/>
    </source>
</evidence>
<comment type="cofactor">
    <cofactor evidence="1">
        <name>Zn(2+)</name>
        <dbReference type="ChEBI" id="CHEBI:29105"/>
    </cofactor>
</comment>
<dbReference type="AlphaFoldDB" id="A0A5B7EMW7"/>
<keyword evidence="3" id="KW-0645">Protease</keyword>
<keyword evidence="3" id="KW-0121">Carboxypeptidase</keyword>
<keyword evidence="3" id="KW-0378">Hydrolase</keyword>
<dbReference type="GO" id="GO:0004180">
    <property type="term" value="F:carboxypeptidase activity"/>
    <property type="evidence" value="ECO:0007669"/>
    <property type="project" value="UniProtKB-KW"/>
</dbReference>
<gene>
    <name evidence="3" type="primary">zte25</name>
    <name evidence="3" type="ORF">E2C01_028166</name>
</gene>
<accession>A0A5B7EMW7</accession>
<evidence type="ECO:0000313" key="4">
    <source>
        <dbReference type="Proteomes" id="UP000324222"/>
    </source>
</evidence>
<evidence type="ECO:0000256" key="1">
    <source>
        <dbReference type="ARBA" id="ARBA00001947"/>
    </source>
</evidence>
<name>A0A5B7EMW7_PORTR</name>
<dbReference type="EMBL" id="VSRR010003125">
    <property type="protein sequence ID" value="MPC34765.1"/>
    <property type="molecule type" value="Genomic_DNA"/>
</dbReference>
<dbReference type="InterPro" id="IPR050821">
    <property type="entry name" value="Cytosolic_carboxypeptidase"/>
</dbReference>
<sequence length="272" mass="31070">MVGIHLGVRHLTYPMASLEPVTPRESPCRFPSHAIPPQYSGTMRALGFEGSPSARVRILSTVIEEKVRHLEDWPVYPEEFYEPTGTELRPQPVGDEMGRVVYQYYPTSSVNYFSRSCVGGNKYLNEDVRPPLEDENDTTLQFESRFECGNLGKSFQERWHPHNDIIDYAISLELTLMGCYLKPYLSLRFSIVNLTKGDSLYNHGMRPLMYSRKEGDLHGVGWRRCATNIVYFKNHDSTVLCLPPHPSRASRLGSRRPDRSVQAPSARATECR</sequence>
<comment type="caution">
    <text evidence="3">The sequence shown here is derived from an EMBL/GenBank/DDBJ whole genome shotgun (WGS) entry which is preliminary data.</text>
</comment>
<dbReference type="OrthoDB" id="10253041at2759"/>
<organism evidence="3 4">
    <name type="scientific">Portunus trituberculatus</name>
    <name type="common">Swimming crab</name>
    <name type="synonym">Neptunus trituberculatus</name>
    <dbReference type="NCBI Taxonomy" id="210409"/>
    <lineage>
        <taxon>Eukaryota</taxon>
        <taxon>Metazoa</taxon>
        <taxon>Ecdysozoa</taxon>
        <taxon>Arthropoda</taxon>
        <taxon>Crustacea</taxon>
        <taxon>Multicrustacea</taxon>
        <taxon>Malacostraca</taxon>
        <taxon>Eumalacostraca</taxon>
        <taxon>Eucarida</taxon>
        <taxon>Decapoda</taxon>
        <taxon>Pleocyemata</taxon>
        <taxon>Brachyura</taxon>
        <taxon>Eubrachyura</taxon>
        <taxon>Portunoidea</taxon>
        <taxon>Portunidae</taxon>
        <taxon>Portuninae</taxon>
        <taxon>Portunus</taxon>
    </lineage>
</organism>
<proteinExistence type="predicted"/>
<protein>
    <submittedName>
        <fullName evidence="3">Cytosolic carboxypeptidase 2</fullName>
    </submittedName>
</protein>